<evidence type="ECO:0000256" key="3">
    <source>
        <dbReference type="SAM" id="SignalP"/>
    </source>
</evidence>
<protein>
    <submittedName>
        <fullName evidence="5">Amino acid/amide ABC transporter substrate-binding protein, HAAT family</fullName>
    </submittedName>
</protein>
<evidence type="ECO:0000313" key="5">
    <source>
        <dbReference type="EMBL" id="SMH26801.1"/>
    </source>
</evidence>
<dbReference type="Pfam" id="PF13458">
    <property type="entry name" value="Peripla_BP_6"/>
    <property type="match status" value="1"/>
</dbReference>
<dbReference type="Proteomes" id="UP000193083">
    <property type="component" value="Unassembled WGS sequence"/>
</dbReference>
<keyword evidence="6" id="KW-1185">Reference proteome</keyword>
<dbReference type="RefSeq" id="WP_432416979.1">
    <property type="nucleotide sequence ID" value="NZ_FXBL01000003.1"/>
</dbReference>
<reference evidence="5 6" key="1">
    <citation type="submission" date="2017-04" db="EMBL/GenBank/DDBJ databases">
        <authorList>
            <person name="Afonso C.L."/>
            <person name="Miller P.J."/>
            <person name="Scott M.A."/>
            <person name="Spackman E."/>
            <person name="Goraichik I."/>
            <person name="Dimitrov K.M."/>
            <person name="Suarez D.L."/>
            <person name="Swayne D.E."/>
        </authorList>
    </citation>
    <scope>NUCLEOTIDE SEQUENCE [LARGE SCALE GENOMIC DNA]</scope>
    <source>
        <strain evidence="5 6">B5P</strain>
    </source>
</reference>
<dbReference type="InterPro" id="IPR028082">
    <property type="entry name" value="Peripla_BP_I"/>
</dbReference>
<dbReference type="PANTHER" id="PTHR47628:SF1">
    <property type="entry name" value="ALIPHATIC AMIDASE EXPRESSION-REGULATING PROTEIN"/>
    <property type="match status" value="1"/>
</dbReference>
<sequence length="386" mass="40711">MKPSMQKISVLLAVTALLTGSAVAQDEPIVLGIPIGLSGANSITAPAVIQATELAVSEINDAGGVLGRKLVIELADSASSAAGAQKAYDSLVYQKKVDVIISSEPSAARNAGLPIITRGKIPYIYTSFYEGGSCNKYQHINAWVPQQVVSLMVDYFMKDLGAKTFFLVGNDYAFGRGLLGDTNNYVTEKGGMVVGEEYNPIDASDWTATVSKIREANPDVIITSTAAGAPNVTFTKQLRAAGITANYGSYALDEGTAKTLGSDGEGIYLGGTYYTGINSEKNAQFLKALNDKFGAETKTSSELSVPNYDAVHLYALAVAKAGTVDTDAVVKALSEVSFDGPRGPIQMSKQRHAPLTMYLAQVNAQGDTTIIKSQPNVDPGEQCPNL</sequence>
<proteinExistence type="inferred from homology"/>
<dbReference type="PANTHER" id="PTHR47628">
    <property type="match status" value="1"/>
</dbReference>
<evidence type="ECO:0000313" key="6">
    <source>
        <dbReference type="Proteomes" id="UP000193083"/>
    </source>
</evidence>
<evidence type="ECO:0000259" key="4">
    <source>
        <dbReference type="Pfam" id="PF13458"/>
    </source>
</evidence>
<dbReference type="InterPro" id="IPR028081">
    <property type="entry name" value="Leu-bd"/>
</dbReference>
<keyword evidence="2 3" id="KW-0732">Signal</keyword>
<evidence type="ECO:0000256" key="1">
    <source>
        <dbReference type="ARBA" id="ARBA00010062"/>
    </source>
</evidence>
<organism evidence="5 6">
    <name type="scientific">Mesorhizobium australicum</name>
    <dbReference type="NCBI Taxonomy" id="536018"/>
    <lineage>
        <taxon>Bacteria</taxon>
        <taxon>Pseudomonadati</taxon>
        <taxon>Pseudomonadota</taxon>
        <taxon>Alphaproteobacteria</taxon>
        <taxon>Hyphomicrobiales</taxon>
        <taxon>Phyllobacteriaceae</taxon>
        <taxon>Mesorhizobium</taxon>
    </lineage>
</organism>
<accession>A0A1X7MR36</accession>
<dbReference type="Gene3D" id="3.40.50.2300">
    <property type="match status" value="2"/>
</dbReference>
<feature type="chain" id="PRO_5012123591" evidence="3">
    <location>
        <begin position="25"/>
        <end position="386"/>
    </location>
</feature>
<feature type="domain" description="Leucine-binding protein" evidence="4">
    <location>
        <begin position="28"/>
        <end position="366"/>
    </location>
</feature>
<feature type="signal peptide" evidence="3">
    <location>
        <begin position="1"/>
        <end position="24"/>
    </location>
</feature>
<dbReference type="AlphaFoldDB" id="A0A1X7MR36"/>
<evidence type="ECO:0000256" key="2">
    <source>
        <dbReference type="ARBA" id="ARBA00022729"/>
    </source>
</evidence>
<gene>
    <name evidence="5" type="ORF">SAMN02982922_0456</name>
</gene>
<name>A0A1X7MR36_9HYPH</name>
<dbReference type="SUPFAM" id="SSF53822">
    <property type="entry name" value="Periplasmic binding protein-like I"/>
    <property type="match status" value="1"/>
</dbReference>
<dbReference type="CDD" id="cd06331">
    <property type="entry name" value="PBP1_AmiC-like"/>
    <property type="match status" value="1"/>
</dbReference>
<comment type="similarity">
    <text evidence="1">Belongs to the leucine-binding protein family.</text>
</comment>
<dbReference type="EMBL" id="FXBL01000003">
    <property type="protein sequence ID" value="SMH26801.1"/>
    <property type="molecule type" value="Genomic_DNA"/>
</dbReference>